<dbReference type="EMBL" id="JAENHP010000013">
    <property type="protein sequence ID" value="MBM2620168.1"/>
    <property type="molecule type" value="Genomic_DNA"/>
</dbReference>
<dbReference type="RefSeq" id="WP_203380148.1">
    <property type="nucleotide sequence ID" value="NZ_JAENHP010000013.1"/>
</dbReference>
<name>A0ABS2ALD0_9ACTN</name>
<proteinExistence type="predicted"/>
<dbReference type="Proteomes" id="UP000632138">
    <property type="component" value="Unassembled WGS sequence"/>
</dbReference>
<sequence>MTTSLMERGRPHADDLSTGFLIPEQATADCRGCLGRSMPTVGATYDNHAPVGPLCADCVRVAGDGRRPVVVQPCDGCFDHGPARLLGRVAYCAFCVVTLVGLHAEAAT</sequence>
<reference evidence="1 2" key="1">
    <citation type="submission" date="2021-01" db="EMBL/GenBank/DDBJ databases">
        <title>Actinoplanes sp. nov. LDG1-06 isolated from lichen.</title>
        <authorList>
            <person name="Saeng-In P."/>
            <person name="Phongsopitanun W."/>
            <person name="Kanchanasin P."/>
            <person name="Yuki M."/>
            <person name="Kudo T."/>
            <person name="Ohkuma M."/>
            <person name="Tanasupawat S."/>
        </authorList>
    </citation>
    <scope>NUCLEOTIDE SEQUENCE [LARGE SCALE GENOMIC DNA]</scope>
    <source>
        <strain evidence="1 2">LDG1-06</strain>
    </source>
</reference>
<organism evidence="1 2">
    <name type="scientific">Paractinoplanes ovalisporus</name>
    <dbReference type="NCBI Taxonomy" id="2810368"/>
    <lineage>
        <taxon>Bacteria</taxon>
        <taxon>Bacillati</taxon>
        <taxon>Actinomycetota</taxon>
        <taxon>Actinomycetes</taxon>
        <taxon>Micromonosporales</taxon>
        <taxon>Micromonosporaceae</taxon>
        <taxon>Paractinoplanes</taxon>
    </lineage>
</organism>
<protein>
    <submittedName>
        <fullName evidence="1">Uncharacterized protein</fullName>
    </submittedName>
</protein>
<evidence type="ECO:0000313" key="1">
    <source>
        <dbReference type="EMBL" id="MBM2620168.1"/>
    </source>
</evidence>
<keyword evidence="2" id="KW-1185">Reference proteome</keyword>
<accession>A0ABS2ALD0</accession>
<gene>
    <name evidence="1" type="ORF">JIG36_32105</name>
</gene>
<comment type="caution">
    <text evidence="1">The sequence shown here is derived from an EMBL/GenBank/DDBJ whole genome shotgun (WGS) entry which is preliminary data.</text>
</comment>
<evidence type="ECO:0000313" key="2">
    <source>
        <dbReference type="Proteomes" id="UP000632138"/>
    </source>
</evidence>